<gene>
    <name evidence="2" type="ORF">GOODEAATRI_025170</name>
</gene>
<feature type="signal peptide" evidence="1">
    <location>
        <begin position="1"/>
        <end position="17"/>
    </location>
</feature>
<comment type="caution">
    <text evidence="2">The sequence shown here is derived from an EMBL/GenBank/DDBJ whole genome shotgun (WGS) entry which is preliminary data.</text>
</comment>
<evidence type="ECO:0000313" key="2">
    <source>
        <dbReference type="EMBL" id="MEQ2186105.1"/>
    </source>
</evidence>
<evidence type="ECO:0000313" key="3">
    <source>
        <dbReference type="Proteomes" id="UP001476798"/>
    </source>
</evidence>
<proteinExistence type="predicted"/>
<keyword evidence="1" id="KW-0732">Signal</keyword>
<sequence>VLLRWIFWIQISVHVRVSPQLGGSDARSLHLMEAAEQNPERFLWTGTQSERDQNQQLYYSRTESFYATHAQIHAAMMRREELLNGESAANQRAAPCRAQ</sequence>
<dbReference type="EMBL" id="JAHRIO010082887">
    <property type="protein sequence ID" value="MEQ2186105.1"/>
    <property type="molecule type" value="Genomic_DNA"/>
</dbReference>
<protein>
    <submittedName>
        <fullName evidence="2">Uncharacterized protein</fullName>
    </submittedName>
</protein>
<feature type="chain" id="PRO_5046946675" evidence="1">
    <location>
        <begin position="18"/>
        <end position="99"/>
    </location>
</feature>
<keyword evidence="3" id="KW-1185">Reference proteome</keyword>
<reference evidence="2 3" key="1">
    <citation type="submission" date="2021-06" db="EMBL/GenBank/DDBJ databases">
        <authorList>
            <person name="Palmer J.M."/>
        </authorList>
    </citation>
    <scope>NUCLEOTIDE SEQUENCE [LARGE SCALE GENOMIC DNA]</scope>
    <source>
        <strain evidence="2 3">GA_2019</strain>
        <tissue evidence="2">Muscle</tissue>
    </source>
</reference>
<organism evidence="2 3">
    <name type="scientific">Goodea atripinnis</name>
    <dbReference type="NCBI Taxonomy" id="208336"/>
    <lineage>
        <taxon>Eukaryota</taxon>
        <taxon>Metazoa</taxon>
        <taxon>Chordata</taxon>
        <taxon>Craniata</taxon>
        <taxon>Vertebrata</taxon>
        <taxon>Euteleostomi</taxon>
        <taxon>Actinopterygii</taxon>
        <taxon>Neopterygii</taxon>
        <taxon>Teleostei</taxon>
        <taxon>Neoteleostei</taxon>
        <taxon>Acanthomorphata</taxon>
        <taxon>Ovalentaria</taxon>
        <taxon>Atherinomorphae</taxon>
        <taxon>Cyprinodontiformes</taxon>
        <taxon>Goodeidae</taxon>
        <taxon>Goodea</taxon>
    </lineage>
</organism>
<evidence type="ECO:0000256" key="1">
    <source>
        <dbReference type="SAM" id="SignalP"/>
    </source>
</evidence>
<name>A0ABV0PRI1_9TELE</name>
<accession>A0ABV0PRI1</accession>
<dbReference type="Proteomes" id="UP001476798">
    <property type="component" value="Unassembled WGS sequence"/>
</dbReference>
<feature type="non-terminal residue" evidence="2">
    <location>
        <position position="1"/>
    </location>
</feature>